<feature type="domain" description="Rad21/Rec8-like protein C-terminal eukaryotic" evidence="8">
    <location>
        <begin position="552"/>
        <end position="605"/>
    </location>
</feature>
<feature type="region of interest" description="Disordered" evidence="7">
    <location>
        <begin position="398"/>
        <end position="468"/>
    </location>
</feature>
<dbReference type="InterPro" id="IPR006910">
    <property type="entry name" value="Rad21_Rec8_N"/>
</dbReference>
<reference evidence="10" key="2">
    <citation type="submission" date="2025-08" db="UniProtKB">
        <authorList>
            <consortium name="Ensembl"/>
        </authorList>
    </citation>
    <scope>IDENTIFICATION</scope>
</reference>
<comment type="similarity">
    <text evidence="3">Belongs to the rad21 family.</text>
</comment>
<dbReference type="InterPro" id="IPR039781">
    <property type="entry name" value="Rad21/Rec8-like"/>
</dbReference>
<keyword evidence="11" id="KW-1185">Reference proteome</keyword>
<dbReference type="Pfam" id="PF04825">
    <property type="entry name" value="Rad21_Rec8_N"/>
    <property type="match status" value="1"/>
</dbReference>
<dbReference type="Gene3D" id="1.10.10.580">
    <property type="entry name" value="Structural maintenance of chromosome 1. Chain E"/>
    <property type="match status" value="1"/>
</dbReference>
<feature type="domain" description="Rad21/Rec8-like protein N-terminal" evidence="9">
    <location>
        <begin position="1"/>
        <end position="103"/>
    </location>
</feature>
<dbReference type="GO" id="GO:0005654">
    <property type="term" value="C:nucleoplasm"/>
    <property type="evidence" value="ECO:0007669"/>
    <property type="project" value="Ensembl"/>
</dbReference>
<dbReference type="FunFam" id="1.10.10.580:FF:000001">
    <property type="entry name" value="double-strand-break repair protein rad21 homolog"/>
    <property type="match status" value="1"/>
</dbReference>
<feature type="compositionally biased region" description="Acidic residues" evidence="7">
    <location>
        <begin position="510"/>
        <end position="528"/>
    </location>
</feature>
<dbReference type="InterPro" id="IPR006909">
    <property type="entry name" value="Rad21/Rec8_C_eu"/>
</dbReference>
<dbReference type="Ensembl" id="ENSGEVT00005019187.1">
    <property type="protein sequence ID" value="ENSGEVP00005018263.1"/>
    <property type="gene ID" value="ENSGEVG00005012905.1"/>
</dbReference>
<evidence type="ECO:0000313" key="10">
    <source>
        <dbReference type="Ensembl" id="ENSGEVP00005018263.1"/>
    </source>
</evidence>
<sequence length="608" mass="69321">MFYAHFVLSKRGPLAKIWLAAHWDKKLTKAHVFECNLESSVESIISPKVKMALRTSGHLLLGVVRIYHRKAKYLLADCNEAFIKIKMAFRPGVVDLPEENREAAYNAITLPEEFHDFDQPLPDLDDIDVAQQFSLNQSRVEEITMREEVGNISDFGMDDREMMREGSAFEDDMLVSTSASNLLLEPEQSTSHLNEKANHLEYEDQYKDDNFGEGNDGGILDDKLLSNNDGGIFDDPPALSEGGVMMPEQPPHDDLDDDDNVSMGGPDSPDSVDPVEPLPTMTDQTTLVPNERRSFALEPIDITVKETKAKRKRKLIVDSVKELDSKTMTPPTKKLMMWKETGGVEKLFSLPAQPLWNNRLLKLFTRCLTPLVPEDLRKRRKGGEADNLDEFLKDFENPEVPREEPQQQQQQQRDVIDEPILEEPSRLQESMMEGSRTNLDESVMPPPPPQTGVKRKAQQVEPEPVLPPQQLQQLEMPPVEMPPEEPQNICQLIPELELLPEKEKEKEKEKEEEEEEEEEDGTGGDQDQEERRWNKRTQQMLHGLQRALAKTGAESISLLELCRNTNRKQAAAKFYSFLVLKKQQAIELTQEEPYSDIIATPGPRFHII</sequence>
<dbReference type="GO" id="GO:0000987">
    <property type="term" value="F:cis-regulatory region sequence-specific DNA binding"/>
    <property type="evidence" value="ECO:0007669"/>
    <property type="project" value="Ensembl"/>
</dbReference>
<evidence type="ECO:0000256" key="5">
    <source>
        <dbReference type="ARBA" id="ARBA00022829"/>
    </source>
</evidence>
<dbReference type="CDD" id="cd21792">
    <property type="entry name" value="Rad21_Rec8_M_NXP1-like"/>
    <property type="match status" value="1"/>
</dbReference>
<reference evidence="10" key="3">
    <citation type="submission" date="2025-09" db="UniProtKB">
        <authorList>
            <consortium name="Ensembl"/>
        </authorList>
    </citation>
    <scope>IDENTIFICATION</scope>
</reference>
<dbReference type="InterPro" id="IPR023093">
    <property type="entry name" value="ScpA-like_C"/>
</dbReference>
<keyword evidence="6" id="KW-0539">Nucleus</keyword>
<reference evidence="10" key="1">
    <citation type="submission" date="2019-06" db="EMBL/GenBank/DDBJ databases">
        <title>G10K-VGP Goodes thornscrub tortoise genome, primary haplotype.</title>
        <authorList>
            <person name="Murphy B."/>
            <person name="Edwards T."/>
            <person name="Rhie A."/>
            <person name="Koren S."/>
            <person name="Phillippy A."/>
            <person name="Fedrigo O."/>
            <person name="Haase B."/>
            <person name="Mountcastle J."/>
            <person name="Lewin H."/>
            <person name="Damas J."/>
            <person name="Howe K."/>
            <person name="Formenti G."/>
            <person name="Myers G."/>
            <person name="Durbin R."/>
            <person name="Jarvis E.D."/>
        </authorList>
    </citation>
    <scope>NUCLEOTIDE SEQUENCE [LARGE SCALE GENOMIC DNA]</scope>
</reference>
<dbReference type="GO" id="GO:0140588">
    <property type="term" value="P:chromatin looping"/>
    <property type="evidence" value="ECO:0007669"/>
    <property type="project" value="Ensembl"/>
</dbReference>
<evidence type="ECO:0000313" key="11">
    <source>
        <dbReference type="Proteomes" id="UP000694390"/>
    </source>
</evidence>
<evidence type="ECO:0000256" key="1">
    <source>
        <dbReference type="ARBA" id="ARBA00004123"/>
    </source>
</evidence>
<gene>
    <name evidence="10" type="primary">RAD21</name>
</gene>
<dbReference type="InterPro" id="IPR049589">
    <property type="entry name" value="NXP1_M-like"/>
</dbReference>
<organism evidence="10 11">
    <name type="scientific">Gopherus evgoodei</name>
    <name type="common">Goodes thornscrub tortoise</name>
    <dbReference type="NCBI Taxonomy" id="1825980"/>
    <lineage>
        <taxon>Eukaryota</taxon>
        <taxon>Metazoa</taxon>
        <taxon>Chordata</taxon>
        <taxon>Craniata</taxon>
        <taxon>Vertebrata</taxon>
        <taxon>Euteleostomi</taxon>
        <taxon>Archelosauria</taxon>
        <taxon>Testudinata</taxon>
        <taxon>Testudines</taxon>
        <taxon>Cryptodira</taxon>
        <taxon>Durocryptodira</taxon>
        <taxon>Testudinoidea</taxon>
        <taxon>Testudinidae</taxon>
        <taxon>Gopherus</taxon>
    </lineage>
</organism>
<dbReference type="Proteomes" id="UP000694390">
    <property type="component" value="Chromosome 2"/>
</dbReference>
<dbReference type="GO" id="GO:0003682">
    <property type="term" value="F:chromatin binding"/>
    <property type="evidence" value="ECO:0007669"/>
    <property type="project" value="TreeGrafter"/>
</dbReference>
<dbReference type="GO" id="GO:0007062">
    <property type="term" value="P:sister chromatid cohesion"/>
    <property type="evidence" value="ECO:0007669"/>
    <property type="project" value="InterPro"/>
</dbReference>
<evidence type="ECO:0000256" key="2">
    <source>
        <dbReference type="ARBA" id="ARBA00004286"/>
    </source>
</evidence>
<keyword evidence="4" id="KW-0158">Chromosome</keyword>
<dbReference type="OrthoDB" id="10071381at2759"/>
<feature type="compositionally biased region" description="Low complexity" evidence="7">
    <location>
        <begin position="264"/>
        <end position="275"/>
    </location>
</feature>
<evidence type="ECO:0000259" key="9">
    <source>
        <dbReference type="Pfam" id="PF04825"/>
    </source>
</evidence>
<evidence type="ECO:0000259" key="8">
    <source>
        <dbReference type="Pfam" id="PF04824"/>
    </source>
</evidence>
<dbReference type="GO" id="GO:0030496">
    <property type="term" value="C:midbody"/>
    <property type="evidence" value="ECO:0007669"/>
    <property type="project" value="Ensembl"/>
</dbReference>
<dbReference type="GO" id="GO:0045841">
    <property type="term" value="P:negative regulation of mitotic metaphase/anaphase transition"/>
    <property type="evidence" value="ECO:0007669"/>
    <property type="project" value="Ensembl"/>
</dbReference>
<dbReference type="AlphaFoldDB" id="A0A8C4WNN5"/>
<dbReference type="SUPFAM" id="SSF46785">
    <property type="entry name" value="Winged helix' DNA-binding domain"/>
    <property type="match status" value="1"/>
</dbReference>
<keyword evidence="5" id="KW-0159">Chromosome partition</keyword>
<accession>A0A8C4WNN5</accession>
<comment type="subcellular location">
    <subcellularLocation>
        <location evidence="2">Chromosome</location>
    </subcellularLocation>
    <subcellularLocation>
        <location evidence="1">Nucleus</location>
    </subcellularLocation>
</comment>
<dbReference type="GO" id="GO:0030892">
    <property type="term" value="C:mitotic cohesin complex"/>
    <property type="evidence" value="ECO:0007669"/>
    <property type="project" value="Ensembl"/>
</dbReference>
<dbReference type="InterPro" id="IPR036390">
    <property type="entry name" value="WH_DNA-bd_sf"/>
</dbReference>
<evidence type="ECO:0000256" key="4">
    <source>
        <dbReference type="ARBA" id="ARBA00022454"/>
    </source>
</evidence>
<feature type="compositionally biased region" description="Basic and acidic residues" evidence="7">
    <location>
        <begin position="499"/>
        <end position="509"/>
    </location>
</feature>
<evidence type="ECO:0000256" key="7">
    <source>
        <dbReference type="SAM" id="MobiDB-lite"/>
    </source>
</evidence>
<dbReference type="GO" id="GO:0000775">
    <property type="term" value="C:chromosome, centromeric region"/>
    <property type="evidence" value="ECO:0007669"/>
    <property type="project" value="Ensembl"/>
</dbReference>
<dbReference type="GO" id="GO:0045876">
    <property type="term" value="P:positive regulation of sister chromatid cohesion"/>
    <property type="evidence" value="ECO:0007669"/>
    <property type="project" value="Ensembl"/>
</dbReference>
<dbReference type="GO" id="GO:0030893">
    <property type="term" value="C:meiotic cohesin complex"/>
    <property type="evidence" value="ECO:0007669"/>
    <property type="project" value="TreeGrafter"/>
</dbReference>
<feature type="region of interest" description="Disordered" evidence="7">
    <location>
        <begin position="495"/>
        <end position="535"/>
    </location>
</feature>
<name>A0A8C4WNN5_9SAUR</name>
<evidence type="ECO:0000256" key="6">
    <source>
        <dbReference type="ARBA" id="ARBA00023242"/>
    </source>
</evidence>
<dbReference type="GO" id="GO:0006357">
    <property type="term" value="P:regulation of transcription by RNA polymerase II"/>
    <property type="evidence" value="ECO:0007669"/>
    <property type="project" value="Ensembl"/>
</dbReference>
<dbReference type="GO" id="GO:1990414">
    <property type="term" value="P:replication-born double-strand break repair via sister chromatid exchange"/>
    <property type="evidence" value="ECO:0007669"/>
    <property type="project" value="TreeGrafter"/>
</dbReference>
<proteinExistence type="inferred from homology"/>
<evidence type="ECO:0000256" key="3">
    <source>
        <dbReference type="ARBA" id="ARBA00009870"/>
    </source>
</evidence>
<dbReference type="GO" id="GO:0010972">
    <property type="term" value="P:negative regulation of G2/M transition of mitotic cell cycle"/>
    <property type="evidence" value="ECO:0007669"/>
    <property type="project" value="Ensembl"/>
</dbReference>
<dbReference type="GO" id="GO:0000785">
    <property type="term" value="C:chromatin"/>
    <property type="evidence" value="ECO:0007669"/>
    <property type="project" value="Ensembl"/>
</dbReference>
<dbReference type="GO" id="GO:0016363">
    <property type="term" value="C:nuclear matrix"/>
    <property type="evidence" value="ECO:0007669"/>
    <property type="project" value="Ensembl"/>
</dbReference>
<dbReference type="GO" id="GO:0007059">
    <property type="term" value="P:chromosome segregation"/>
    <property type="evidence" value="ECO:0007669"/>
    <property type="project" value="UniProtKB-KW"/>
</dbReference>
<protein>
    <submittedName>
        <fullName evidence="10">RAD21 cohesin complex component</fullName>
    </submittedName>
</protein>
<dbReference type="GO" id="GO:0071168">
    <property type="term" value="P:protein localization to chromatin"/>
    <property type="evidence" value="ECO:0007669"/>
    <property type="project" value="Ensembl"/>
</dbReference>
<feature type="compositionally biased region" description="Low complexity" evidence="7">
    <location>
        <begin position="459"/>
        <end position="468"/>
    </location>
</feature>
<dbReference type="PANTHER" id="PTHR12585:SF20">
    <property type="entry name" value="DOUBLE-STRAND-BREAK REPAIR PROTEIN RAD21 HOMOLOG"/>
    <property type="match status" value="1"/>
</dbReference>
<dbReference type="GeneTree" id="ENSGT00940000154655"/>
<dbReference type="GO" id="GO:0000794">
    <property type="term" value="C:condensed nuclear chromosome"/>
    <property type="evidence" value="ECO:0007669"/>
    <property type="project" value="Ensembl"/>
</dbReference>
<feature type="region of interest" description="Disordered" evidence="7">
    <location>
        <begin position="234"/>
        <end position="283"/>
    </location>
</feature>
<dbReference type="Pfam" id="PF04824">
    <property type="entry name" value="Rad21_Rec8"/>
    <property type="match status" value="1"/>
</dbReference>
<dbReference type="PANTHER" id="PTHR12585">
    <property type="entry name" value="SCC1 / RAD21 FAMILY MEMBER"/>
    <property type="match status" value="1"/>
</dbReference>